<dbReference type="RefSeq" id="WP_162384813.1">
    <property type="nucleotide sequence ID" value="NZ_CP045997.1"/>
</dbReference>
<dbReference type="InterPro" id="IPR000182">
    <property type="entry name" value="GNAT_dom"/>
</dbReference>
<dbReference type="SUPFAM" id="SSF55729">
    <property type="entry name" value="Acyl-CoA N-acyltransferases (Nat)"/>
    <property type="match status" value="1"/>
</dbReference>
<dbReference type="Gene3D" id="3.40.630.30">
    <property type="match status" value="1"/>
</dbReference>
<evidence type="ECO:0000313" key="2">
    <source>
        <dbReference type="EMBL" id="QHV94393.1"/>
    </source>
</evidence>
<dbReference type="InterPro" id="IPR016181">
    <property type="entry name" value="Acyl_CoA_acyltransferase"/>
</dbReference>
<evidence type="ECO:0000259" key="1">
    <source>
        <dbReference type="PROSITE" id="PS51186"/>
    </source>
</evidence>
<dbReference type="PROSITE" id="PS51186">
    <property type="entry name" value="GNAT"/>
    <property type="match status" value="1"/>
</dbReference>
<dbReference type="KEGG" id="senf:GJR95_04880"/>
<dbReference type="GO" id="GO:0016747">
    <property type="term" value="F:acyltransferase activity, transferring groups other than amino-acyl groups"/>
    <property type="evidence" value="ECO:0007669"/>
    <property type="project" value="InterPro"/>
</dbReference>
<protein>
    <submittedName>
        <fullName evidence="2">GNAT family N-acetyltransferase</fullName>
    </submittedName>
</protein>
<dbReference type="PANTHER" id="PTHR43138">
    <property type="entry name" value="ACETYLTRANSFERASE, GNAT FAMILY"/>
    <property type="match status" value="1"/>
</dbReference>
<keyword evidence="2" id="KW-0808">Transferase</keyword>
<dbReference type="Proteomes" id="UP000464577">
    <property type="component" value="Chromosome"/>
</dbReference>
<sequence length="161" mass="18559">MRFRRIEEKDADVVWDIVSHIIQTGDTWVFAPDSSREKMLDIWFDPQKYAYVCELENEVVGTFFIKANQPDLGSHVANAGYMVKPECRGRGIAEAMCRFSLDEARRLGFKAMQFNSVVSTNEVAIRLWKRCGFEAIGTLPKAFHHQTLGFTDALVMYQWLE</sequence>
<organism evidence="2 3">
    <name type="scientific">Spirosoma endbachense</name>
    <dbReference type="NCBI Taxonomy" id="2666025"/>
    <lineage>
        <taxon>Bacteria</taxon>
        <taxon>Pseudomonadati</taxon>
        <taxon>Bacteroidota</taxon>
        <taxon>Cytophagia</taxon>
        <taxon>Cytophagales</taxon>
        <taxon>Cytophagaceae</taxon>
        <taxon>Spirosoma</taxon>
    </lineage>
</organism>
<keyword evidence="3" id="KW-1185">Reference proteome</keyword>
<feature type="domain" description="N-acetyltransferase" evidence="1">
    <location>
        <begin position="1"/>
        <end position="161"/>
    </location>
</feature>
<dbReference type="CDD" id="cd04301">
    <property type="entry name" value="NAT_SF"/>
    <property type="match status" value="1"/>
</dbReference>
<evidence type="ECO:0000313" key="3">
    <source>
        <dbReference type="Proteomes" id="UP000464577"/>
    </source>
</evidence>
<accession>A0A6P1VMU3</accession>
<gene>
    <name evidence="2" type="ORF">GJR95_04880</name>
</gene>
<dbReference type="InterPro" id="IPR052742">
    <property type="entry name" value="Mito_N-acetyltransferase"/>
</dbReference>
<reference evidence="2 3" key="1">
    <citation type="submission" date="2019-11" db="EMBL/GenBank/DDBJ databases">
        <title>Spirosoma endbachense sp. nov., isolated from a natural salt meadow.</title>
        <authorList>
            <person name="Rojas J."/>
            <person name="Ambika Manirajan B."/>
            <person name="Ratering S."/>
            <person name="Suarez C."/>
            <person name="Geissler-Plaum R."/>
            <person name="Schnell S."/>
        </authorList>
    </citation>
    <scope>NUCLEOTIDE SEQUENCE [LARGE SCALE GENOMIC DNA]</scope>
    <source>
        <strain evidence="2 3">I-24</strain>
    </source>
</reference>
<dbReference type="AlphaFoldDB" id="A0A6P1VMU3"/>
<dbReference type="Pfam" id="PF00583">
    <property type="entry name" value="Acetyltransf_1"/>
    <property type="match status" value="1"/>
</dbReference>
<name>A0A6P1VMU3_9BACT</name>
<dbReference type="PANTHER" id="PTHR43138:SF1">
    <property type="entry name" value="N-ACETYLTRANSFERASE ACA1"/>
    <property type="match status" value="1"/>
</dbReference>
<proteinExistence type="predicted"/>
<dbReference type="EMBL" id="CP045997">
    <property type="protein sequence ID" value="QHV94393.1"/>
    <property type="molecule type" value="Genomic_DNA"/>
</dbReference>